<comment type="caution">
    <text evidence="1">The sequence shown here is derived from an EMBL/GenBank/DDBJ whole genome shotgun (WGS) entry which is preliminary data.</text>
</comment>
<name>A0ACC2KVS7_PERAE</name>
<dbReference type="EMBL" id="CM056819">
    <property type="protein sequence ID" value="KAJ8625088.1"/>
    <property type="molecule type" value="Genomic_DNA"/>
</dbReference>
<accession>A0ACC2KVS7</accession>
<evidence type="ECO:0000313" key="2">
    <source>
        <dbReference type="Proteomes" id="UP001234297"/>
    </source>
</evidence>
<dbReference type="Proteomes" id="UP001234297">
    <property type="component" value="Chromosome 11"/>
</dbReference>
<reference evidence="1 2" key="1">
    <citation type="journal article" date="2022" name="Hortic Res">
        <title>A haplotype resolved chromosomal level avocado genome allows analysis of novel avocado genes.</title>
        <authorList>
            <person name="Nath O."/>
            <person name="Fletcher S.J."/>
            <person name="Hayward A."/>
            <person name="Shaw L.M."/>
            <person name="Masouleh A.K."/>
            <person name="Furtado A."/>
            <person name="Henry R.J."/>
            <person name="Mitter N."/>
        </authorList>
    </citation>
    <scope>NUCLEOTIDE SEQUENCE [LARGE SCALE GENOMIC DNA]</scope>
    <source>
        <strain evidence="2">cv. Hass</strain>
    </source>
</reference>
<sequence>MSLKWVAGFSLAIFLLVLPSTPTVTKATTKTVGGSQGWRFGFNYTDWALKNCPFYINDTLIFRYDPPSNTTVPHNVYLLTRAQFKNCSFVGAKLVGSEDQGGGSGFKFILRKRKKPYYFACGVHEGSHCSAGLMKFSVLPFAHPSMD</sequence>
<keyword evidence="2" id="KW-1185">Reference proteome</keyword>
<gene>
    <name evidence="1" type="ORF">MRB53_033618</name>
</gene>
<evidence type="ECO:0000313" key="1">
    <source>
        <dbReference type="EMBL" id="KAJ8625088.1"/>
    </source>
</evidence>
<organism evidence="1 2">
    <name type="scientific">Persea americana</name>
    <name type="common">Avocado</name>
    <dbReference type="NCBI Taxonomy" id="3435"/>
    <lineage>
        <taxon>Eukaryota</taxon>
        <taxon>Viridiplantae</taxon>
        <taxon>Streptophyta</taxon>
        <taxon>Embryophyta</taxon>
        <taxon>Tracheophyta</taxon>
        <taxon>Spermatophyta</taxon>
        <taxon>Magnoliopsida</taxon>
        <taxon>Magnoliidae</taxon>
        <taxon>Laurales</taxon>
        <taxon>Lauraceae</taxon>
        <taxon>Persea</taxon>
    </lineage>
</organism>
<proteinExistence type="predicted"/>
<protein>
    <submittedName>
        <fullName evidence="1">Uncharacterized protein</fullName>
    </submittedName>
</protein>